<name>A0A645HC20_9ZZZZ</name>
<reference evidence="1" key="1">
    <citation type="submission" date="2019-08" db="EMBL/GenBank/DDBJ databases">
        <authorList>
            <person name="Kucharzyk K."/>
            <person name="Murdoch R.W."/>
            <person name="Higgins S."/>
            <person name="Loffler F."/>
        </authorList>
    </citation>
    <scope>NUCLEOTIDE SEQUENCE</scope>
</reference>
<protein>
    <submittedName>
        <fullName evidence="1">Uncharacterized protein</fullName>
    </submittedName>
</protein>
<proteinExistence type="predicted"/>
<comment type="caution">
    <text evidence="1">The sequence shown here is derived from an EMBL/GenBank/DDBJ whole genome shotgun (WGS) entry which is preliminary data.</text>
</comment>
<gene>
    <name evidence="1" type="ORF">SDC9_184087</name>
</gene>
<accession>A0A645HC20</accession>
<organism evidence="1">
    <name type="scientific">bioreactor metagenome</name>
    <dbReference type="NCBI Taxonomy" id="1076179"/>
    <lineage>
        <taxon>unclassified sequences</taxon>
        <taxon>metagenomes</taxon>
        <taxon>ecological metagenomes</taxon>
    </lineage>
</organism>
<sequence>MLAVRFITMAPKAFSSLPASLKISLSTGFKTLASLSVSPLFSAIFITPHQRHIIPTKAMMSSTVEEVEDTIAFETSSPFPLKTP</sequence>
<dbReference type="EMBL" id="VSSQ01090785">
    <property type="protein sequence ID" value="MPN36578.1"/>
    <property type="molecule type" value="Genomic_DNA"/>
</dbReference>
<evidence type="ECO:0000313" key="1">
    <source>
        <dbReference type="EMBL" id="MPN36578.1"/>
    </source>
</evidence>
<dbReference type="AlphaFoldDB" id="A0A645HC20"/>